<dbReference type="InterPro" id="IPR027417">
    <property type="entry name" value="P-loop_NTPase"/>
</dbReference>
<dbReference type="AlphaFoldDB" id="A0A0S4JQT6"/>
<dbReference type="Gene3D" id="3.40.50.300">
    <property type="entry name" value="P-loop containing nucleotide triphosphate hydrolases"/>
    <property type="match status" value="1"/>
</dbReference>
<accession>A0A0S4JQT6</accession>
<dbReference type="PRINTS" id="PR00449">
    <property type="entry name" value="RASTRNSFRMNG"/>
</dbReference>
<keyword evidence="2" id="KW-0547">Nucleotide-binding</keyword>
<dbReference type="PANTHER" id="PTHR47981">
    <property type="entry name" value="RAB FAMILY"/>
    <property type="match status" value="1"/>
</dbReference>
<dbReference type="InterPro" id="IPR001806">
    <property type="entry name" value="Small_GTPase"/>
</dbReference>
<dbReference type="InterPro" id="IPR005225">
    <property type="entry name" value="Small_GTP-bd"/>
</dbReference>
<evidence type="ECO:0000313" key="5">
    <source>
        <dbReference type="Proteomes" id="UP000051952"/>
    </source>
</evidence>
<dbReference type="OrthoDB" id="245989at2759"/>
<name>A0A0S4JQT6_BODSA</name>
<dbReference type="GO" id="GO:0003924">
    <property type="term" value="F:GTPase activity"/>
    <property type="evidence" value="ECO:0007669"/>
    <property type="project" value="InterPro"/>
</dbReference>
<protein>
    <submittedName>
        <fullName evidence="4">Ras-related GTP-binding protein, putative</fullName>
    </submittedName>
</protein>
<dbReference type="GO" id="GO:0005525">
    <property type="term" value="F:GTP binding"/>
    <property type="evidence" value="ECO:0007669"/>
    <property type="project" value="UniProtKB-KW"/>
</dbReference>
<evidence type="ECO:0000313" key="4">
    <source>
        <dbReference type="EMBL" id="CUG93117.1"/>
    </source>
</evidence>
<dbReference type="NCBIfam" id="TIGR00231">
    <property type="entry name" value="small_GTP"/>
    <property type="match status" value="1"/>
</dbReference>
<dbReference type="GO" id="GO:0005770">
    <property type="term" value="C:late endosome"/>
    <property type="evidence" value="ECO:0007669"/>
    <property type="project" value="TreeGrafter"/>
</dbReference>
<dbReference type="PROSITE" id="PS51419">
    <property type="entry name" value="RAB"/>
    <property type="match status" value="1"/>
</dbReference>
<evidence type="ECO:0000256" key="3">
    <source>
        <dbReference type="ARBA" id="ARBA00023134"/>
    </source>
</evidence>
<proteinExistence type="inferred from homology"/>
<dbReference type="PANTHER" id="PTHR47981:SF42">
    <property type="entry name" value="RAS-RELATED PROTEIN RAB-7L1-LIKE ISOFORM X1"/>
    <property type="match status" value="1"/>
</dbReference>
<dbReference type="GO" id="GO:0005764">
    <property type="term" value="C:lysosome"/>
    <property type="evidence" value="ECO:0007669"/>
    <property type="project" value="TreeGrafter"/>
</dbReference>
<keyword evidence="3" id="KW-0342">GTP-binding</keyword>
<dbReference type="SUPFAM" id="SSF52540">
    <property type="entry name" value="P-loop containing nucleoside triphosphate hydrolases"/>
    <property type="match status" value="1"/>
</dbReference>
<organism evidence="4 5">
    <name type="scientific">Bodo saltans</name>
    <name type="common">Flagellated protozoan</name>
    <dbReference type="NCBI Taxonomy" id="75058"/>
    <lineage>
        <taxon>Eukaryota</taxon>
        <taxon>Discoba</taxon>
        <taxon>Euglenozoa</taxon>
        <taxon>Kinetoplastea</taxon>
        <taxon>Metakinetoplastina</taxon>
        <taxon>Eubodonida</taxon>
        <taxon>Bodonidae</taxon>
        <taxon>Bodo</taxon>
    </lineage>
</organism>
<dbReference type="GO" id="GO:0008333">
    <property type="term" value="P:endosome to lysosome transport"/>
    <property type="evidence" value="ECO:0007669"/>
    <property type="project" value="TreeGrafter"/>
</dbReference>
<dbReference type="SMART" id="SM00173">
    <property type="entry name" value="RAS"/>
    <property type="match status" value="1"/>
</dbReference>
<sequence length="225" mass="24989">MTKKPSKSKFLSQPTQPHRLILKILVVGAQYCGKTSLIRRCVHDVFNPTLKATLGVDFAAKQVERKGGSQTLHVWDVAGLELGSGMTRAYYHSANGAMVVCDADNLDESLRQAILWKADIDSKVLVGPNEERIPCILLVNKCDLKPLTKSHEELLDTTCRDHNFCGWLATSAKANINVVEAFEMITDHTLAFMIRVNGMIVTLAKRNSVTLDRLDQCPLQPRCPC</sequence>
<evidence type="ECO:0000256" key="1">
    <source>
        <dbReference type="ARBA" id="ARBA00006270"/>
    </source>
</evidence>
<dbReference type="SMART" id="SM00175">
    <property type="entry name" value="RAB"/>
    <property type="match status" value="1"/>
</dbReference>
<dbReference type="GO" id="GO:0090385">
    <property type="term" value="P:phagosome-lysosome fusion"/>
    <property type="evidence" value="ECO:0007669"/>
    <property type="project" value="TreeGrafter"/>
</dbReference>
<keyword evidence="5" id="KW-1185">Reference proteome</keyword>
<dbReference type="Pfam" id="PF00071">
    <property type="entry name" value="Ras"/>
    <property type="match status" value="1"/>
</dbReference>
<reference evidence="5" key="1">
    <citation type="submission" date="2015-09" db="EMBL/GenBank/DDBJ databases">
        <authorList>
            <consortium name="Pathogen Informatics"/>
        </authorList>
    </citation>
    <scope>NUCLEOTIDE SEQUENCE [LARGE SCALE GENOMIC DNA]</scope>
    <source>
        <strain evidence="5">Lake Konstanz</strain>
    </source>
</reference>
<dbReference type="Proteomes" id="UP000051952">
    <property type="component" value="Unassembled WGS sequence"/>
</dbReference>
<dbReference type="VEuPathDB" id="TriTrypDB:BSAL_40840"/>
<comment type="similarity">
    <text evidence="1">Belongs to the small GTPase superfamily. Rab family.</text>
</comment>
<gene>
    <name evidence="4" type="ORF">BSAL_40840</name>
</gene>
<dbReference type="EMBL" id="CYKH01002119">
    <property type="protein sequence ID" value="CUG93117.1"/>
    <property type="molecule type" value="Genomic_DNA"/>
</dbReference>
<dbReference type="GO" id="GO:0045335">
    <property type="term" value="C:phagocytic vesicle"/>
    <property type="evidence" value="ECO:0007669"/>
    <property type="project" value="TreeGrafter"/>
</dbReference>
<evidence type="ECO:0000256" key="2">
    <source>
        <dbReference type="ARBA" id="ARBA00022741"/>
    </source>
</evidence>
<dbReference type="OMA" id="YVNKRFD"/>